<organism evidence="1 2">
    <name type="scientific">Rubrivivax gelatinosus</name>
    <name type="common">Rhodocyclus gelatinosus</name>
    <name type="synonym">Rhodopseudomonas gelatinosa</name>
    <dbReference type="NCBI Taxonomy" id="28068"/>
    <lineage>
        <taxon>Bacteria</taxon>
        <taxon>Pseudomonadati</taxon>
        <taxon>Pseudomonadota</taxon>
        <taxon>Betaproteobacteria</taxon>
        <taxon>Burkholderiales</taxon>
        <taxon>Sphaerotilaceae</taxon>
        <taxon>Rubrivivax</taxon>
    </lineage>
</organism>
<reference evidence="1" key="2">
    <citation type="journal article" date="2020" name="Microorganisms">
        <title>Osmotic Adaptation and Compatible Solute Biosynthesis of Phototrophic Bacteria as Revealed from Genome Analyses.</title>
        <authorList>
            <person name="Imhoff J.F."/>
            <person name="Rahn T."/>
            <person name="Kunzel S."/>
            <person name="Keller A."/>
            <person name="Neulinger S.C."/>
        </authorList>
    </citation>
    <scope>NUCLEOTIDE SEQUENCE</scope>
    <source>
        <strain evidence="1">IM 151</strain>
    </source>
</reference>
<protein>
    <submittedName>
        <fullName evidence="1">Uncharacterized protein</fullName>
    </submittedName>
</protein>
<reference evidence="1" key="1">
    <citation type="submission" date="2017-08" db="EMBL/GenBank/DDBJ databases">
        <authorList>
            <person name="Imhoff J.F."/>
            <person name="Rahn T."/>
            <person name="Kuenzel S."/>
            <person name="Neulinger S.C."/>
        </authorList>
    </citation>
    <scope>NUCLEOTIDE SEQUENCE</scope>
    <source>
        <strain evidence="1">IM 151</strain>
    </source>
</reference>
<keyword evidence="2" id="KW-1185">Reference proteome</keyword>
<dbReference type="RefSeq" id="WP_200378428.1">
    <property type="nucleotide sequence ID" value="NZ_NRRU01000026.1"/>
</dbReference>
<accession>A0ABS1DU41</accession>
<gene>
    <name evidence="1" type="ORF">CKO43_08890</name>
</gene>
<sequence>MPTETIRLPARLHALAAMAALLERLDNQPRSASAEQYRGVVRQMQELLTEAEGEDSLAALLAIAPATAELYENLHYSQAGLCRSPLEDALNAELAAVAAITAARKRPH</sequence>
<evidence type="ECO:0000313" key="1">
    <source>
        <dbReference type="EMBL" id="MBK1712894.1"/>
    </source>
</evidence>
<proteinExistence type="predicted"/>
<name>A0ABS1DU41_RUBGE</name>
<dbReference type="Proteomes" id="UP001041814">
    <property type="component" value="Unassembled WGS sequence"/>
</dbReference>
<evidence type="ECO:0000313" key="2">
    <source>
        <dbReference type="Proteomes" id="UP001041814"/>
    </source>
</evidence>
<comment type="caution">
    <text evidence="1">The sequence shown here is derived from an EMBL/GenBank/DDBJ whole genome shotgun (WGS) entry which is preliminary data.</text>
</comment>
<dbReference type="EMBL" id="NRRU01000026">
    <property type="protein sequence ID" value="MBK1712894.1"/>
    <property type="molecule type" value="Genomic_DNA"/>
</dbReference>